<proteinExistence type="inferred from homology"/>
<organism evidence="9 10">
    <name type="scientific">Candidimonas nitroreducens</name>
    <dbReference type="NCBI Taxonomy" id="683354"/>
    <lineage>
        <taxon>Bacteria</taxon>
        <taxon>Pseudomonadati</taxon>
        <taxon>Pseudomonadota</taxon>
        <taxon>Betaproteobacteria</taxon>
        <taxon>Burkholderiales</taxon>
        <taxon>Alcaligenaceae</taxon>
        <taxon>Candidimonas</taxon>
    </lineage>
</organism>
<feature type="domain" description="Acyl-CoA dehydrogenase/oxidase N-terminal" evidence="8">
    <location>
        <begin position="41"/>
        <end position="119"/>
    </location>
</feature>
<dbReference type="PANTHER" id="PTHR43292">
    <property type="entry name" value="ACYL-COA DEHYDROGENASE"/>
    <property type="match status" value="1"/>
</dbReference>
<evidence type="ECO:0000259" key="7">
    <source>
        <dbReference type="Pfam" id="PF02770"/>
    </source>
</evidence>
<evidence type="ECO:0000313" key="9">
    <source>
        <dbReference type="EMBL" id="OWT58985.1"/>
    </source>
</evidence>
<dbReference type="AlphaFoldDB" id="A0A225MCH4"/>
<comment type="caution">
    <text evidence="9">The sequence shown here is derived from an EMBL/GenBank/DDBJ whole genome shotgun (WGS) entry which is preliminary data.</text>
</comment>
<evidence type="ECO:0000313" key="10">
    <source>
        <dbReference type="Proteomes" id="UP000214603"/>
    </source>
</evidence>
<dbReference type="InterPro" id="IPR009075">
    <property type="entry name" value="AcylCo_DH/oxidase_C"/>
</dbReference>
<dbReference type="GO" id="GO:0005886">
    <property type="term" value="C:plasma membrane"/>
    <property type="evidence" value="ECO:0007669"/>
    <property type="project" value="TreeGrafter"/>
</dbReference>
<dbReference type="Proteomes" id="UP000214603">
    <property type="component" value="Unassembled WGS sequence"/>
</dbReference>
<evidence type="ECO:0000259" key="8">
    <source>
        <dbReference type="Pfam" id="PF02771"/>
    </source>
</evidence>
<sequence length="386" mass="43111">MMASIDRRAMDDDGFRAEWRSWIAANYPSEMRNPLEKLTGEEARTWLRAQFRDGWRAPGLPVEAGGLGLPLPRQLIYQEELDRYGVARPLDHGLRMVAPILLRYGSQAQREHYLPRILACEDVWCQGYSEPNAGSDLAGLKTSGRIEGDCLVINGQKIWTTLATDANMMYMLVRTGGGTRKQEGITFVLVPLSTPGIRIRPIRTLAGEEHLCEVFFDEVVVPLANVVGEIGQGWTVGKALLGFERWSHGSPELIRYALKVLRQTAEAMGMAQTERYCEMADRYICDVDDSAALYEQVCRAAVHGKVAEEDFSMLKLFNAELLQRIVESTMDLAGQCGGIADVAPELGLTHDLEWLYMITRPVTIFGGTSQVQRNLLAVRALHLPKD</sequence>
<keyword evidence="4" id="KW-0274">FAD</keyword>
<dbReference type="EMBL" id="NJIH01000007">
    <property type="protein sequence ID" value="OWT58985.1"/>
    <property type="molecule type" value="Genomic_DNA"/>
</dbReference>
<dbReference type="InterPro" id="IPR052161">
    <property type="entry name" value="Mycobact_Acyl-CoA_DH"/>
</dbReference>
<reference evidence="10" key="1">
    <citation type="submission" date="2017-06" db="EMBL/GenBank/DDBJ databases">
        <title>Herbaspirillum phytohormonus sp. nov., isolated from the root nodule of Robinia pseudoacacia in lead-zinc mine.</title>
        <authorList>
            <person name="Fan M."/>
            <person name="Lin Y."/>
        </authorList>
    </citation>
    <scope>NUCLEOTIDE SEQUENCE [LARGE SCALE GENOMIC DNA]</scope>
    <source>
        <strain evidence="10">SC-089</strain>
    </source>
</reference>
<dbReference type="Gene3D" id="1.20.140.10">
    <property type="entry name" value="Butyryl-CoA Dehydrogenase, subunit A, domain 3"/>
    <property type="match status" value="1"/>
</dbReference>
<dbReference type="Pfam" id="PF00441">
    <property type="entry name" value="Acyl-CoA_dh_1"/>
    <property type="match status" value="1"/>
</dbReference>
<dbReference type="Pfam" id="PF02771">
    <property type="entry name" value="Acyl-CoA_dh_N"/>
    <property type="match status" value="1"/>
</dbReference>
<evidence type="ECO:0000256" key="4">
    <source>
        <dbReference type="ARBA" id="ARBA00022827"/>
    </source>
</evidence>
<dbReference type="SUPFAM" id="SSF47203">
    <property type="entry name" value="Acyl-CoA dehydrogenase C-terminal domain-like"/>
    <property type="match status" value="1"/>
</dbReference>
<evidence type="ECO:0000256" key="3">
    <source>
        <dbReference type="ARBA" id="ARBA00022630"/>
    </source>
</evidence>
<dbReference type="Gene3D" id="1.10.540.10">
    <property type="entry name" value="Acyl-CoA dehydrogenase/oxidase, N-terminal domain"/>
    <property type="match status" value="1"/>
</dbReference>
<dbReference type="InterPro" id="IPR046373">
    <property type="entry name" value="Acyl-CoA_Oxase/DH_mid-dom_sf"/>
</dbReference>
<keyword evidence="5" id="KW-0560">Oxidoreductase</keyword>
<dbReference type="RefSeq" id="WP_088603716.1">
    <property type="nucleotide sequence ID" value="NZ_NJIH01000007.1"/>
</dbReference>
<accession>A0A225MCH4</accession>
<evidence type="ECO:0000259" key="6">
    <source>
        <dbReference type="Pfam" id="PF00441"/>
    </source>
</evidence>
<dbReference type="Gene3D" id="2.40.110.10">
    <property type="entry name" value="Butyryl-CoA Dehydrogenase, subunit A, domain 2"/>
    <property type="match status" value="1"/>
</dbReference>
<dbReference type="PANTHER" id="PTHR43292:SF3">
    <property type="entry name" value="ACYL-COA DEHYDROGENASE FADE29"/>
    <property type="match status" value="1"/>
</dbReference>
<dbReference type="InterPro" id="IPR037069">
    <property type="entry name" value="AcylCoA_DH/ox_N_sf"/>
</dbReference>
<evidence type="ECO:0000256" key="1">
    <source>
        <dbReference type="ARBA" id="ARBA00001974"/>
    </source>
</evidence>
<protein>
    <submittedName>
        <fullName evidence="9">Acyl-CoA dehydrogenase</fullName>
    </submittedName>
</protein>
<name>A0A225MCH4_9BURK</name>
<dbReference type="Pfam" id="PF02770">
    <property type="entry name" value="Acyl-CoA_dh_M"/>
    <property type="match status" value="1"/>
</dbReference>
<dbReference type="InterPro" id="IPR036250">
    <property type="entry name" value="AcylCo_DH-like_C"/>
</dbReference>
<comment type="similarity">
    <text evidence="2">Belongs to the acyl-CoA dehydrogenase family.</text>
</comment>
<feature type="domain" description="Acyl-CoA dehydrogenase/oxidase C-terminal" evidence="6">
    <location>
        <begin position="231"/>
        <end position="380"/>
    </location>
</feature>
<dbReference type="InterPro" id="IPR009100">
    <property type="entry name" value="AcylCoA_DH/oxidase_NM_dom_sf"/>
</dbReference>
<evidence type="ECO:0000256" key="2">
    <source>
        <dbReference type="ARBA" id="ARBA00009347"/>
    </source>
</evidence>
<dbReference type="GO" id="GO:0050660">
    <property type="term" value="F:flavin adenine dinucleotide binding"/>
    <property type="evidence" value="ECO:0007669"/>
    <property type="project" value="InterPro"/>
</dbReference>
<dbReference type="GO" id="GO:0016627">
    <property type="term" value="F:oxidoreductase activity, acting on the CH-CH group of donors"/>
    <property type="evidence" value="ECO:0007669"/>
    <property type="project" value="InterPro"/>
</dbReference>
<dbReference type="OrthoDB" id="9770681at2"/>
<comment type="cofactor">
    <cofactor evidence="1">
        <name>FAD</name>
        <dbReference type="ChEBI" id="CHEBI:57692"/>
    </cofactor>
</comment>
<feature type="domain" description="Acyl-CoA oxidase/dehydrogenase middle" evidence="7">
    <location>
        <begin position="125"/>
        <end position="219"/>
    </location>
</feature>
<evidence type="ECO:0000256" key="5">
    <source>
        <dbReference type="ARBA" id="ARBA00023002"/>
    </source>
</evidence>
<keyword evidence="10" id="KW-1185">Reference proteome</keyword>
<dbReference type="InterPro" id="IPR013786">
    <property type="entry name" value="AcylCoA_DH/ox_N"/>
</dbReference>
<gene>
    <name evidence="9" type="ORF">CEY11_12350</name>
</gene>
<keyword evidence="3" id="KW-0285">Flavoprotein</keyword>
<dbReference type="SUPFAM" id="SSF56645">
    <property type="entry name" value="Acyl-CoA dehydrogenase NM domain-like"/>
    <property type="match status" value="1"/>
</dbReference>
<dbReference type="InterPro" id="IPR006091">
    <property type="entry name" value="Acyl-CoA_Oxase/DH_mid-dom"/>
</dbReference>